<feature type="domain" description="AIG1-type G" evidence="7">
    <location>
        <begin position="5"/>
        <end position="130"/>
    </location>
</feature>
<sequence length="175" mass="20410">MMKSSVKLMKMSTNFFLLVVRLGRFTLEDRKTVKWIQENFGETALKYSLVLFTGGDEMKIPVEEFLRKSRDLKEFINSCGGGYHVFNNTEKNNRTQVTELLHKIETVLFTMQGYHHTTMMIQQVQRKIQAEEERKREEAEREIRTEEERKREAMSNLAVLVGSIGVIITVLTAVM</sequence>
<dbReference type="InterPro" id="IPR045058">
    <property type="entry name" value="GIMA/IAN/Toc"/>
</dbReference>
<keyword evidence="6" id="KW-0732">Signal</keyword>
<keyword evidence="9" id="KW-1185">Reference proteome</keyword>
<dbReference type="Gene3D" id="3.40.50.300">
    <property type="entry name" value="P-loop containing nucleotide triphosphate hydrolases"/>
    <property type="match status" value="1"/>
</dbReference>
<evidence type="ECO:0000313" key="8">
    <source>
        <dbReference type="EMBL" id="KAJ8283527.1"/>
    </source>
</evidence>
<evidence type="ECO:0000256" key="6">
    <source>
        <dbReference type="SAM" id="SignalP"/>
    </source>
</evidence>
<organism evidence="8 9">
    <name type="scientific">Conger conger</name>
    <name type="common">Conger eel</name>
    <name type="synonym">Muraena conger</name>
    <dbReference type="NCBI Taxonomy" id="82655"/>
    <lineage>
        <taxon>Eukaryota</taxon>
        <taxon>Metazoa</taxon>
        <taxon>Chordata</taxon>
        <taxon>Craniata</taxon>
        <taxon>Vertebrata</taxon>
        <taxon>Euteleostomi</taxon>
        <taxon>Actinopterygii</taxon>
        <taxon>Neopterygii</taxon>
        <taxon>Teleostei</taxon>
        <taxon>Anguilliformes</taxon>
        <taxon>Congridae</taxon>
        <taxon>Conger</taxon>
    </lineage>
</organism>
<feature type="coiled-coil region" evidence="4">
    <location>
        <begin position="120"/>
        <end position="156"/>
    </location>
</feature>
<evidence type="ECO:0000256" key="2">
    <source>
        <dbReference type="ARBA" id="ARBA00022741"/>
    </source>
</evidence>
<dbReference type="Proteomes" id="UP001152803">
    <property type="component" value="Unassembled WGS sequence"/>
</dbReference>
<evidence type="ECO:0000256" key="1">
    <source>
        <dbReference type="ARBA" id="ARBA00008535"/>
    </source>
</evidence>
<protein>
    <recommendedName>
        <fullName evidence="7">AIG1-type G domain-containing protein</fullName>
    </recommendedName>
</protein>
<keyword evidence="5" id="KW-0472">Membrane</keyword>
<evidence type="ECO:0000313" key="9">
    <source>
        <dbReference type="Proteomes" id="UP001152803"/>
    </source>
</evidence>
<feature type="chain" id="PRO_5040294642" description="AIG1-type G domain-containing protein" evidence="6">
    <location>
        <begin position="24"/>
        <end position="175"/>
    </location>
</feature>
<dbReference type="InterPro" id="IPR027417">
    <property type="entry name" value="P-loop_NTPase"/>
</dbReference>
<keyword evidence="2" id="KW-0547">Nucleotide-binding</keyword>
<accession>A0A9Q1I4P5</accession>
<evidence type="ECO:0000256" key="5">
    <source>
        <dbReference type="SAM" id="Phobius"/>
    </source>
</evidence>
<dbReference type="PANTHER" id="PTHR10903">
    <property type="entry name" value="GTPASE, IMAP FAMILY MEMBER-RELATED"/>
    <property type="match status" value="1"/>
</dbReference>
<dbReference type="Pfam" id="PF04548">
    <property type="entry name" value="AIG1"/>
    <property type="match status" value="1"/>
</dbReference>
<evidence type="ECO:0000256" key="3">
    <source>
        <dbReference type="ARBA" id="ARBA00023134"/>
    </source>
</evidence>
<evidence type="ECO:0000256" key="4">
    <source>
        <dbReference type="SAM" id="Coils"/>
    </source>
</evidence>
<proteinExistence type="inferred from homology"/>
<dbReference type="EMBL" id="JAFJMO010000002">
    <property type="protein sequence ID" value="KAJ8283527.1"/>
    <property type="molecule type" value="Genomic_DNA"/>
</dbReference>
<feature type="non-terminal residue" evidence="8">
    <location>
        <position position="175"/>
    </location>
</feature>
<dbReference type="AlphaFoldDB" id="A0A9Q1I4P5"/>
<reference evidence="8" key="1">
    <citation type="journal article" date="2023" name="Science">
        <title>Genome structures resolve the early diversification of teleost fishes.</title>
        <authorList>
            <person name="Parey E."/>
            <person name="Louis A."/>
            <person name="Montfort J."/>
            <person name="Bouchez O."/>
            <person name="Roques C."/>
            <person name="Iampietro C."/>
            <person name="Lluch J."/>
            <person name="Castinel A."/>
            <person name="Donnadieu C."/>
            <person name="Desvignes T."/>
            <person name="Floi Bucao C."/>
            <person name="Jouanno E."/>
            <person name="Wen M."/>
            <person name="Mejri S."/>
            <person name="Dirks R."/>
            <person name="Jansen H."/>
            <person name="Henkel C."/>
            <person name="Chen W.J."/>
            <person name="Zahm M."/>
            <person name="Cabau C."/>
            <person name="Klopp C."/>
            <person name="Thompson A.W."/>
            <person name="Robinson-Rechavi M."/>
            <person name="Braasch I."/>
            <person name="Lecointre G."/>
            <person name="Bobe J."/>
            <person name="Postlethwait J.H."/>
            <person name="Berthelot C."/>
            <person name="Roest Crollius H."/>
            <person name="Guiguen Y."/>
        </authorList>
    </citation>
    <scope>NUCLEOTIDE SEQUENCE</scope>
    <source>
        <strain evidence="8">Concon-B</strain>
    </source>
</reference>
<dbReference type="PANTHER" id="PTHR10903:SF188">
    <property type="entry name" value="GTPASE IMAP FAMILY MEMBER 2-LIKE-RELATED"/>
    <property type="match status" value="1"/>
</dbReference>
<feature type="signal peptide" evidence="6">
    <location>
        <begin position="1"/>
        <end position="23"/>
    </location>
</feature>
<keyword evidence="5" id="KW-0812">Transmembrane</keyword>
<keyword evidence="5" id="KW-1133">Transmembrane helix</keyword>
<dbReference type="InterPro" id="IPR006703">
    <property type="entry name" value="G_AIG1"/>
</dbReference>
<keyword evidence="3" id="KW-0342">GTP-binding</keyword>
<dbReference type="GO" id="GO:0005525">
    <property type="term" value="F:GTP binding"/>
    <property type="evidence" value="ECO:0007669"/>
    <property type="project" value="UniProtKB-KW"/>
</dbReference>
<evidence type="ECO:0000259" key="7">
    <source>
        <dbReference type="Pfam" id="PF04548"/>
    </source>
</evidence>
<gene>
    <name evidence="8" type="ORF">COCON_G00023770</name>
</gene>
<dbReference type="OrthoDB" id="8954335at2759"/>
<feature type="transmembrane region" description="Helical" evidence="5">
    <location>
        <begin position="153"/>
        <end position="174"/>
    </location>
</feature>
<comment type="similarity">
    <text evidence="1">Belongs to the TRAFAC class TrmE-Era-EngA-EngB-Septin-like GTPase superfamily. AIG1/Toc34/Toc159-like paraseptin GTPase family. IAN subfamily.</text>
</comment>
<comment type="caution">
    <text evidence="8">The sequence shown here is derived from an EMBL/GenBank/DDBJ whole genome shotgun (WGS) entry which is preliminary data.</text>
</comment>
<name>A0A9Q1I4P5_CONCO</name>
<keyword evidence="4" id="KW-0175">Coiled coil</keyword>